<organism evidence="1 2">
    <name type="scientific">Kitasatospora aburaviensis</name>
    <dbReference type="NCBI Taxonomy" id="67265"/>
    <lineage>
        <taxon>Bacteria</taxon>
        <taxon>Bacillati</taxon>
        <taxon>Actinomycetota</taxon>
        <taxon>Actinomycetes</taxon>
        <taxon>Kitasatosporales</taxon>
        <taxon>Streptomycetaceae</taxon>
        <taxon>Kitasatospora</taxon>
    </lineage>
</organism>
<proteinExistence type="predicted"/>
<reference evidence="2" key="1">
    <citation type="journal article" date="2019" name="Int. J. Syst. Evol. Microbiol.">
        <title>The Global Catalogue of Microorganisms (GCM) 10K type strain sequencing project: providing services to taxonomists for standard genome sequencing and annotation.</title>
        <authorList>
            <consortium name="The Broad Institute Genomics Platform"/>
            <consortium name="The Broad Institute Genome Sequencing Center for Infectious Disease"/>
            <person name="Wu L."/>
            <person name="Ma J."/>
        </authorList>
    </citation>
    <scope>NUCLEOTIDE SEQUENCE [LARGE SCALE GENOMIC DNA]</scope>
    <source>
        <strain evidence="2">CGMCC 4.1469</strain>
    </source>
</reference>
<accession>A0ABW1F218</accession>
<comment type="caution">
    <text evidence="1">The sequence shown here is derived from an EMBL/GenBank/DDBJ whole genome shotgun (WGS) entry which is preliminary data.</text>
</comment>
<evidence type="ECO:0000313" key="1">
    <source>
        <dbReference type="EMBL" id="MFC5887905.1"/>
    </source>
</evidence>
<keyword evidence="2" id="KW-1185">Reference proteome</keyword>
<dbReference type="RefSeq" id="WP_313764102.1">
    <property type="nucleotide sequence ID" value="NZ_BAAAVH010000120.1"/>
</dbReference>
<sequence length="92" mass="9956">MPDPLLANALAATHYAVAAAFNAHTGGAPVPPAPDDFDWPQLEAFVHRLGFEADHSDAALNLYRLLTAVQRIAYREAAGRNTTWHPARLNPA</sequence>
<dbReference type="EMBL" id="JBHSOD010000032">
    <property type="protein sequence ID" value="MFC5887905.1"/>
    <property type="molecule type" value="Genomic_DNA"/>
</dbReference>
<evidence type="ECO:0000313" key="2">
    <source>
        <dbReference type="Proteomes" id="UP001596067"/>
    </source>
</evidence>
<dbReference type="Proteomes" id="UP001596067">
    <property type="component" value="Unassembled WGS sequence"/>
</dbReference>
<name>A0ABW1F218_9ACTN</name>
<gene>
    <name evidence="1" type="ORF">ACFP0N_23340</name>
</gene>
<protein>
    <submittedName>
        <fullName evidence="1">Uncharacterized protein</fullName>
    </submittedName>
</protein>